<protein>
    <recommendedName>
        <fullName evidence="3 9">Nicotinate phosphoribosyltransferase</fullName>
        <ecNumber evidence="3 9">6.3.4.21</ecNumber>
    </recommendedName>
</protein>
<evidence type="ECO:0000256" key="4">
    <source>
        <dbReference type="ARBA" id="ARBA00022553"/>
    </source>
</evidence>
<dbReference type="NCBIfam" id="NF009131">
    <property type="entry name" value="PRK12484.1"/>
    <property type="match status" value="1"/>
</dbReference>
<dbReference type="SUPFAM" id="SSF51690">
    <property type="entry name" value="Nicotinate/Quinolinate PRTase C-terminal domain-like"/>
    <property type="match status" value="1"/>
</dbReference>
<keyword evidence="5 9" id="KW-0436">Ligase</keyword>
<dbReference type="Pfam" id="PF17956">
    <property type="entry name" value="NAPRTase_C"/>
    <property type="match status" value="1"/>
</dbReference>
<comment type="pathway">
    <text evidence="1 9">Cofactor biosynthesis; NAD(+) biosynthesis; nicotinate D-ribonucleotide from nicotinate: step 1/1.</text>
</comment>
<proteinExistence type="inferred from homology"/>
<dbReference type="KEGG" id="lsp:Bsph_0187"/>
<keyword evidence="7 9" id="KW-0808">Transferase</keyword>
<dbReference type="NCBIfam" id="NF006697">
    <property type="entry name" value="PRK09243.1-4"/>
    <property type="match status" value="1"/>
</dbReference>
<dbReference type="Gene3D" id="3.20.140.10">
    <property type="entry name" value="nicotinate phosphoribosyltransferase"/>
    <property type="match status" value="1"/>
</dbReference>
<evidence type="ECO:0000256" key="3">
    <source>
        <dbReference type="ARBA" id="ARBA00013236"/>
    </source>
</evidence>
<dbReference type="InterPro" id="IPR041619">
    <property type="entry name" value="NAPRTase_C"/>
</dbReference>
<dbReference type="GO" id="GO:0047280">
    <property type="term" value="F:nicotinamide phosphoribosyltransferase activity"/>
    <property type="evidence" value="ECO:0007669"/>
    <property type="project" value="UniProtKB-ARBA"/>
</dbReference>
<gene>
    <name evidence="13" type="ordered locus">Bsph_0187</name>
</gene>
<feature type="domain" description="Nicotinate/nicotinamide phosphoribosyltransferase" evidence="10">
    <location>
        <begin position="138"/>
        <end position="317"/>
    </location>
</feature>
<dbReference type="CDD" id="cd01570">
    <property type="entry name" value="NAPRTase_A"/>
    <property type="match status" value="1"/>
</dbReference>
<dbReference type="EnsemblBacteria" id="ACA37821">
    <property type="protein sequence ID" value="ACA37821"/>
    <property type="gene ID" value="Bsph_0187"/>
</dbReference>
<dbReference type="PANTHER" id="PTHR11098:SF1">
    <property type="entry name" value="NICOTINATE PHOSPHORIBOSYLTRANSFERASE"/>
    <property type="match status" value="1"/>
</dbReference>
<evidence type="ECO:0000256" key="7">
    <source>
        <dbReference type="ARBA" id="ARBA00022679"/>
    </source>
</evidence>
<dbReference type="EC" id="6.3.4.21" evidence="3 9"/>
<accession>B1HTT0</accession>
<comment type="PTM">
    <text evidence="9">Transiently phosphorylated on a His residue during the reaction cycle. Phosphorylation strongly increases the affinity for substrates and increases the rate of nicotinate D-ribonucleotide production. Dephosphorylation regenerates the low-affinity form of the enzyme, leading to product release.</text>
</comment>
<dbReference type="AlphaFoldDB" id="B1HTT0"/>
<sequence>MAESYWADGIHNKKAIFELYFRKLPFGNGYAIFAGLERMLDYLRNFRFSESDITYLREEVGYKEDFIEYLKDIRFTGDMYSMVEGELVFANEPIVRIEAPLVEAQLIETALLNIVNYQTLIATKASRIKQIIKNEVAMEFGTRRAQEMDAAIWGTRAAFIGGFASTSNVRAGKLFNIPVSGTHAHALVQAYKNDYDAFHSYAKRHRDCVFLVDTYNTLKSGVPTAIKVAKELGDKINFIGIRLDSGDIAFLSKEARRMLDAAGFHDAKIIVSNDLDEYTILNLKAQGAKVDVWGIGTKLITAYDQPALGAVYKMVAIENSEGQLEDTIKISANAEKVTTPGLKNVYRIIDKKNGKAEGDYIAMQDENPQEEERIKMFHPIHTFVSKFVTNFEAKNLHQHVIHHGEINYTNPTLEEMRDYAAGNLELLWDEYKRAMNPEEYPVDLSQKCWDNKMRNIEEVHNMVKQM</sequence>
<evidence type="ECO:0000313" key="14">
    <source>
        <dbReference type="Proteomes" id="UP000002164"/>
    </source>
</evidence>
<evidence type="ECO:0000256" key="5">
    <source>
        <dbReference type="ARBA" id="ARBA00022598"/>
    </source>
</evidence>
<reference evidence="13 14" key="1">
    <citation type="journal article" date="2008" name="J. Bacteriol.">
        <title>Complete genome sequence of the mosquitocidal bacterium Bacillus sphaericus C3-41 and comparison with those of closely related Bacillus species.</title>
        <authorList>
            <person name="Hu X."/>
            <person name="Fan W."/>
            <person name="Han B."/>
            <person name="Liu H."/>
            <person name="Zheng D."/>
            <person name="Li Q."/>
            <person name="Dong W."/>
            <person name="Yan J."/>
            <person name="Gao M."/>
            <person name="Berry C."/>
            <person name="Yuan Z."/>
        </authorList>
    </citation>
    <scope>NUCLEOTIDE SEQUENCE [LARGE SCALE GENOMIC DNA]</scope>
    <source>
        <strain evidence="13 14">C3-41</strain>
    </source>
</reference>
<dbReference type="GO" id="GO:0005829">
    <property type="term" value="C:cytosol"/>
    <property type="evidence" value="ECO:0007669"/>
    <property type="project" value="TreeGrafter"/>
</dbReference>
<evidence type="ECO:0000256" key="9">
    <source>
        <dbReference type="RuleBase" id="RU365100"/>
    </source>
</evidence>
<dbReference type="InterPro" id="IPR007229">
    <property type="entry name" value="Nic_PRibTrfase-Fam"/>
</dbReference>
<dbReference type="InterPro" id="IPR040727">
    <property type="entry name" value="NAPRTase_N"/>
</dbReference>
<dbReference type="InterPro" id="IPR041525">
    <property type="entry name" value="N/Namide_PRibTrfase"/>
</dbReference>
<dbReference type="UniPathway" id="UPA00253">
    <property type="reaction ID" value="UER00457"/>
</dbReference>
<comment type="similarity">
    <text evidence="2 9">Belongs to the NAPRTase family.</text>
</comment>
<dbReference type="InterPro" id="IPR006405">
    <property type="entry name" value="Nic_PRibTrfase_pncB"/>
</dbReference>
<feature type="domain" description="Nicotinate phosphoribosyltransferase C-terminal" evidence="12">
    <location>
        <begin position="343"/>
        <end position="451"/>
    </location>
</feature>
<name>B1HTT0_LYSSC</name>
<evidence type="ECO:0000259" key="10">
    <source>
        <dbReference type="Pfam" id="PF04095"/>
    </source>
</evidence>
<keyword evidence="6 9" id="KW-0662">Pyridine nucleotide biosynthesis</keyword>
<evidence type="ECO:0000313" key="13">
    <source>
        <dbReference type="EMBL" id="ACA37821.1"/>
    </source>
</evidence>
<dbReference type="HOGENOM" id="CLU_025154_2_1_9"/>
<dbReference type="Pfam" id="PF04095">
    <property type="entry name" value="NAPRTase"/>
    <property type="match status" value="1"/>
</dbReference>
<comment type="catalytic activity">
    <reaction evidence="8 9">
        <text>5-phospho-alpha-D-ribose 1-diphosphate + nicotinate + ATP + H2O = nicotinate beta-D-ribonucleotide + ADP + phosphate + diphosphate</text>
        <dbReference type="Rhea" id="RHEA:36163"/>
        <dbReference type="ChEBI" id="CHEBI:15377"/>
        <dbReference type="ChEBI" id="CHEBI:30616"/>
        <dbReference type="ChEBI" id="CHEBI:32544"/>
        <dbReference type="ChEBI" id="CHEBI:33019"/>
        <dbReference type="ChEBI" id="CHEBI:43474"/>
        <dbReference type="ChEBI" id="CHEBI:57502"/>
        <dbReference type="ChEBI" id="CHEBI:58017"/>
        <dbReference type="ChEBI" id="CHEBI:456216"/>
        <dbReference type="EC" id="6.3.4.21"/>
    </reaction>
</comment>
<dbReference type="Pfam" id="PF17767">
    <property type="entry name" value="NAPRTase_N"/>
    <property type="match status" value="1"/>
</dbReference>
<dbReference type="PIRSF" id="PIRSF000484">
    <property type="entry name" value="NAPRT"/>
    <property type="match status" value="1"/>
</dbReference>
<evidence type="ECO:0000259" key="12">
    <source>
        <dbReference type="Pfam" id="PF17956"/>
    </source>
</evidence>
<dbReference type="FunFam" id="3.20.20.70:FF:000076">
    <property type="entry name" value="Nicotinate phosphoribosyltransferase"/>
    <property type="match status" value="1"/>
</dbReference>
<evidence type="ECO:0000256" key="1">
    <source>
        <dbReference type="ARBA" id="ARBA00004952"/>
    </source>
</evidence>
<dbReference type="Proteomes" id="UP000002164">
    <property type="component" value="Chromosome"/>
</dbReference>
<dbReference type="EMBL" id="CP000817">
    <property type="protein sequence ID" value="ACA37821.1"/>
    <property type="molecule type" value="Genomic_DNA"/>
</dbReference>
<dbReference type="NCBIfam" id="NF006694">
    <property type="entry name" value="PRK09243.1-1"/>
    <property type="match status" value="1"/>
</dbReference>
<evidence type="ECO:0000256" key="6">
    <source>
        <dbReference type="ARBA" id="ARBA00022642"/>
    </source>
</evidence>
<dbReference type="InterPro" id="IPR036068">
    <property type="entry name" value="Nicotinate_pribotase-like_C"/>
</dbReference>
<dbReference type="GO" id="GO:0004516">
    <property type="term" value="F:nicotinate phosphoribosyltransferase activity"/>
    <property type="evidence" value="ECO:0007669"/>
    <property type="project" value="UniProtKB-UniRule"/>
</dbReference>
<evidence type="ECO:0000256" key="2">
    <source>
        <dbReference type="ARBA" id="ARBA00010897"/>
    </source>
</evidence>
<dbReference type="Gene3D" id="3.20.20.70">
    <property type="entry name" value="Aldolase class I"/>
    <property type="match status" value="1"/>
</dbReference>
<dbReference type="NCBIfam" id="NF006695">
    <property type="entry name" value="PRK09243.1-2"/>
    <property type="match status" value="1"/>
</dbReference>
<dbReference type="NCBIfam" id="TIGR01513">
    <property type="entry name" value="NAPRTase_put"/>
    <property type="match status" value="1"/>
</dbReference>
<dbReference type="PANTHER" id="PTHR11098">
    <property type="entry name" value="NICOTINATE PHOSPHORIBOSYLTRANSFERASE"/>
    <property type="match status" value="1"/>
</dbReference>
<keyword evidence="4" id="KW-0597">Phosphoprotein</keyword>
<keyword evidence="13" id="KW-0328">Glycosyltransferase</keyword>
<organism evidence="13 14">
    <name type="scientific">Lysinibacillus sphaericus (strain C3-41)</name>
    <dbReference type="NCBI Taxonomy" id="444177"/>
    <lineage>
        <taxon>Bacteria</taxon>
        <taxon>Bacillati</taxon>
        <taxon>Bacillota</taxon>
        <taxon>Bacilli</taxon>
        <taxon>Bacillales</taxon>
        <taxon>Bacillaceae</taxon>
        <taxon>Lysinibacillus</taxon>
    </lineage>
</organism>
<dbReference type="SUPFAM" id="SSF54675">
    <property type="entry name" value="Nicotinate/Quinolinate PRTase N-terminal domain-like"/>
    <property type="match status" value="1"/>
</dbReference>
<evidence type="ECO:0000259" key="11">
    <source>
        <dbReference type="Pfam" id="PF17767"/>
    </source>
</evidence>
<feature type="domain" description="Nicotinate phosphoribosyltransferase N-terminal" evidence="11">
    <location>
        <begin position="1"/>
        <end position="116"/>
    </location>
</feature>
<dbReference type="GO" id="GO:0034355">
    <property type="term" value="P:NAD+ biosynthetic process via the salvage pathway"/>
    <property type="evidence" value="ECO:0007669"/>
    <property type="project" value="UniProtKB-ARBA"/>
</dbReference>
<evidence type="ECO:0000256" key="8">
    <source>
        <dbReference type="ARBA" id="ARBA00048668"/>
    </source>
</evidence>
<dbReference type="InterPro" id="IPR013785">
    <property type="entry name" value="Aldolase_TIM"/>
</dbReference>
<comment type="function">
    <text evidence="9">Catalyzes the first step in the biosynthesis of NAD from nicotinic acid, the ATP-dependent synthesis of beta-nicotinate D-ribonucleotide from nicotinate and 5-phospho-D-ribose 1-phosphate.</text>
</comment>